<dbReference type="AlphaFoldDB" id="A0A2A4JA76"/>
<comment type="caution">
    <text evidence="2">The sequence shown here is derived from an EMBL/GenBank/DDBJ whole genome shotgun (WGS) entry which is preliminary data.</text>
</comment>
<feature type="compositionally biased region" description="Polar residues" evidence="1">
    <location>
        <begin position="193"/>
        <end position="204"/>
    </location>
</feature>
<accession>A0A2A4JA76</accession>
<feature type="region of interest" description="Disordered" evidence="1">
    <location>
        <begin position="289"/>
        <end position="368"/>
    </location>
</feature>
<feature type="compositionally biased region" description="Pro residues" evidence="1">
    <location>
        <begin position="309"/>
        <end position="318"/>
    </location>
</feature>
<organism evidence="2">
    <name type="scientific">Heliothis virescens</name>
    <name type="common">Tobacco budworm moth</name>
    <dbReference type="NCBI Taxonomy" id="7102"/>
    <lineage>
        <taxon>Eukaryota</taxon>
        <taxon>Metazoa</taxon>
        <taxon>Ecdysozoa</taxon>
        <taxon>Arthropoda</taxon>
        <taxon>Hexapoda</taxon>
        <taxon>Insecta</taxon>
        <taxon>Pterygota</taxon>
        <taxon>Neoptera</taxon>
        <taxon>Endopterygota</taxon>
        <taxon>Lepidoptera</taxon>
        <taxon>Glossata</taxon>
        <taxon>Ditrysia</taxon>
        <taxon>Noctuoidea</taxon>
        <taxon>Noctuidae</taxon>
        <taxon>Heliothinae</taxon>
        <taxon>Heliothis</taxon>
    </lineage>
</organism>
<name>A0A2A4JA76_HELVI</name>
<evidence type="ECO:0000256" key="1">
    <source>
        <dbReference type="SAM" id="MobiDB-lite"/>
    </source>
</evidence>
<feature type="region of interest" description="Disordered" evidence="1">
    <location>
        <begin position="49"/>
        <end position="96"/>
    </location>
</feature>
<gene>
    <name evidence="2" type="ORF">B5V51_4612</name>
</gene>
<sequence length="394" mass="43767">MRLRTNLNSTIHLPCVLDYPASSTFSPDAITPPHIQALILEDAMNCPVYSSADENGNGGGDSGDSDDSSSNQESYQEEEIIEETQSMSGHHYFPGHRWRDKKSCSQNISSVLKPIFCIAMNPAANDPDEGAMVSNRPDVSSSPNCEREREREGENTSASSCSSDSITESEEPPHKKCRRDSQVTVDPRIDALYSQSVGPPTQNKKPVRDHNRCHNIEAPSTGTDTSFERLENWGNSFHWLRLSTNINSRHMPWLNAFPTSSSLDLDWIMSPGVQTLQDADIRCSVCYTTTDEKGGGDQAAEENKAVEPAPEPEQPTPEEPVQQQQPEPPPVEETPQSRIPTFDEYERFKDSSRPPDSHYPPGPGPFHGRKRSCCGTSELSYLVMVWSLVLVFVL</sequence>
<feature type="compositionally biased region" description="Low complexity" evidence="1">
    <location>
        <begin position="155"/>
        <end position="166"/>
    </location>
</feature>
<feature type="compositionally biased region" description="Basic and acidic residues" evidence="1">
    <location>
        <begin position="206"/>
        <end position="215"/>
    </location>
</feature>
<reference evidence="2" key="1">
    <citation type="submission" date="2017-09" db="EMBL/GenBank/DDBJ databases">
        <title>Contemporary evolution of a Lepidopteran species, Heliothis virescens, in response to modern agricultural practices.</title>
        <authorList>
            <person name="Fritz M.L."/>
            <person name="Deyonke A.M."/>
            <person name="Papanicolaou A."/>
            <person name="Micinski S."/>
            <person name="Westbrook J."/>
            <person name="Gould F."/>
        </authorList>
    </citation>
    <scope>NUCLEOTIDE SEQUENCE [LARGE SCALE GENOMIC DNA]</scope>
    <source>
        <strain evidence="2">HvINT-</strain>
        <tissue evidence="2">Whole body</tissue>
    </source>
</reference>
<feature type="compositionally biased region" description="Basic and acidic residues" evidence="1">
    <location>
        <begin position="344"/>
        <end position="356"/>
    </location>
</feature>
<feature type="compositionally biased region" description="Basic and acidic residues" evidence="1">
    <location>
        <begin position="290"/>
        <end position="305"/>
    </location>
</feature>
<proteinExistence type="predicted"/>
<dbReference type="EMBL" id="NWSH01002160">
    <property type="protein sequence ID" value="PCG69027.1"/>
    <property type="molecule type" value="Genomic_DNA"/>
</dbReference>
<evidence type="ECO:0000313" key="2">
    <source>
        <dbReference type="EMBL" id="PCG69027.1"/>
    </source>
</evidence>
<feature type="region of interest" description="Disordered" evidence="1">
    <location>
        <begin position="126"/>
        <end position="223"/>
    </location>
</feature>
<feature type="compositionally biased region" description="Basic and acidic residues" evidence="1">
    <location>
        <begin position="145"/>
        <end position="154"/>
    </location>
</feature>
<protein>
    <submittedName>
        <fullName evidence="2">Uncharacterized protein</fullName>
    </submittedName>
</protein>